<dbReference type="EMBL" id="SMMG02000001">
    <property type="protein sequence ID" value="KAA3487526.1"/>
    <property type="molecule type" value="Genomic_DNA"/>
</dbReference>
<reference evidence="1" key="1">
    <citation type="submission" date="2019-08" db="EMBL/GenBank/DDBJ databases">
        <authorList>
            <person name="Liu F."/>
        </authorList>
    </citation>
    <scope>NUCLEOTIDE SEQUENCE [LARGE SCALE GENOMIC DNA]</scope>
    <source>
        <strain evidence="1">PA1801</strain>
        <tissue evidence="1">Leaf</tissue>
    </source>
</reference>
<evidence type="ECO:0000313" key="2">
    <source>
        <dbReference type="Proteomes" id="UP000325315"/>
    </source>
</evidence>
<dbReference type="InterPro" id="IPR012337">
    <property type="entry name" value="RNaseH-like_sf"/>
</dbReference>
<dbReference type="AlphaFoldDB" id="A0A5B6X1G5"/>
<accession>A0A5B6X1G5</accession>
<dbReference type="Proteomes" id="UP000325315">
    <property type="component" value="Unassembled WGS sequence"/>
</dbReference>
<dbReference type="SUPFAM" id="SSF53098">
    <property type="entry name" value="Ribonuclease H-like"/>
    <property type="match status" value="1"/>
</dbReference>
<dbReference type="InterPro" id="IPR036397">
    <property type="entry name" value="RNaseH_sf"/>
</dbReference>
<gene>
    <name evidence="1" type="ORF">EPI10_031343</name>
</gene>
<dbReference type="PANTHER" id="PTHR47266">
    <property type="entry name" value="ENDONUCLEASE-RELATED"/>
    <property type="match status" value="1"/>
</dbReference>
<name>A0A5B6X1G5_9ROSI</name>
<keyword evidence="2" id="KW-1185">Reference proteome</keyword>
<sequence length="154" mass="17781">MTYHPQTNGQVVVSNREIKLILEKVVNPTRKDWSSRWDEALWAYCTAFKTPLGMSPFKLVYGKPCLLPIELKHKTFWAIKKLNMDWFVAGPFEIVHVYPNGAVEVKDIKTGLTFKDGAVEVKDIKTRLTFKANGQCLKHYWDGFVARDKYSIDL</sequence>
<organism evidence="1 2">
    <name type="scientific">Gossypium australe</name>
    <dbReference type="NCBI Taxonomy" id="47621"/>
    <lineage>
        <taxon>Eukaryota</taxon>
        <taxon>Viridiplantae</taxon>
        <taxon>Streptophyta</taxon>
        <taxon>Embryophyta</taxon>
        <taxon>Tracheophyta</taxon>
        <taxon>Spermatophyta</taxon>
        <taxon>Magnoliopsida</taxon>
        <taxon>eudicotyledons</taxon>
        <taxon>Gunneridae</taxon>
        <taxon>Pentapetalae</taxon>
        <taxon>rosids</taxon>
        <taxon>malvids</taxon>
        <taxon>Malvales</taxon>
        <taxon>Malvaceae</taxon>
        <taxon>Malvoideae</taxon>
        <taxon>Gossypium</taxon>
    </lineage>
</organism>
<proteinExistence type="predicted"/>
<protein>
    <submittedName>
        <fullName evidence="1">Transposon Ty3-G Gag-Pol polyprotein</fullName>
    </submittedName>
</protein>
<evidence type="ECO:0000313" key="1">
    <source>
        <dbReference type="EMBL" id="KAA3487526.1"/>
    </source>
</evidence>
<dbReference type="OrthoDB" id="1723222at2759"/>
<dbReference type="Gene3D" id="3.30.420.10">
    <property type="entry name" value="Ribonuclease H-like superfamily/Ribonuclease H"/>
    <property type="match status" value="1"/>
</dbReference>
<dbReference type="GO" id="GO:0003676">
    <property type="term" value="F:nucleic acid binding"/>
    <property type="evidence" value="ECO:0007669"/>
    <property type="project" value="InterPro"/>
</dbReference>
<dbReference type="InterPro" id="IPR052160">
    <property type="entry name" value="Gypsy_RT_Integrase-like"/>
</dbReference>
<comment type="caution">
    <text evidence="1">The sequence shown here is derived from an EMBL/GenBank/DDBJ whole genome shotgun (WGS) entry which is preliminary data.</text>
</comment>